<sequence>MGAMVAGKPRHNNANGGHREEEEATAMLTNTYAAMNGEGDGRRRDRDNGEVWVNNGNGFPAMSDGNRRVYRLRLGAAMPTTASG</sequence>
<dbReference type="EMBL" id="AP009085">
    <property type="protein sequence ID" value="BAI39778.1"/>
    <property type="molecule type" value="Genomic_DNA"/>
</dbReference>
<feature type="region of interest" description="Disordered" evidence="1">
    <location>
        <begin position="1"/>
        <end position="22"/>
    </location>
</feature>
<dbReference type="AlphaFoldDB" id="C8TF56"/>
<evidence type="ECO:0000256" key="1">
    <source>
        <dbReference type="SAM" id="MobiDB-lite"/>
    </source>
</evidence>
<dbReference type="Pfam" id="PF05754">
    <property type="entry name" value="DUF834"/>
    <property type="match status" value="1"/>
</dbReference>
<dbReference type="InterPro" id="IPR008552">
    <property type="entry name" value="DUF834"/>
</dbReference>
<name>C8TF56_ORYSI</name>
<proteinExistence type="predicted"/>
<gene>
    <name evidence="3" type="primary">K0098B12.4</name>
    <name evidence="4" type="synonym">K0098G01.33</name>
</gene>
<organism evidence="3">
    <name type="scientific">Oryza sativa subsp. indica</name>
    <name type="common">Rice</name>
    <dbReference type="NCBI Taxonomy" id="39946"/>
    <lineage>
        <taxon>Eukaryota</taxon>
        <taxon>Viridiplantae</taxon>
        <taxon>Streptophyta</taxon>
        <taxon>Embryophyta</taxon>
        <taxon>Tracheophyta</taxon>
        <taxon>Spermatophyta</taxon>
        <taxon>Magnoliopsida</taxon>
        <taxon>Liliopsida</taxon>
        <taxon>Poales</taxon>
        <taxon>Poaceae</taxon>
        <taxon>BOP clade</taxon>
        <taxon>Oryzoideae</taxon>
        <taxon>Oryzeae</taxon>
        <taxon>Oryzinae</taxon>
        <taxon>Oryza</taxon>
        <taxon>Oryza sativa</taxon>
    </lineage>
</organism>
<evidence type="ECO:0000259" key="2">
    <source>
        <dbReference type="Pfam" id="PF05754"/>
    </source>
</evidence>
<evidence type="ECO:0000313" key="3">
    <source>
        <dbReference type="EMBL" id="BAI39778.1"/>
    </source>
</evidence>
<reference evidence="3" key="1">
    <citation type="journal article" date="2009" name="Plant J.">
        <title>Comparative analysis of complete orthologous centromeres from two subspecies of rice reveals rapid variation of centromere organization and structure.</title>
        <authorList>
            <person name="Wu J."/>
            <person name="Fujisawa M."/>
            <person name="Tian Z."/>
            <person name="Yamagata H."/>
            <person name="Kamiya K."/>
            <person name="Shibata M."/>
            <person name="Hosokawa S."/>
            <person name="Ito Y."/>
            <person name="Hamada M."/>
            <person name="Katagiri S."/>
            <person name="Kurita K."/>
            <person name="Yamamoto M."/>
            <person name="Kikuta A."/>
            <person name="Machita K."/>
            <person name="Karasawa W."/>
            <person name="Kanamori H."/>
            <person name="Namiki N."/>
            <person name="Mizuno H."/>
            <person name="Ma J."/>
            <person name="Sasaki T."/>
            <person name="Matsumoto T."/>
        </authorList>
    </citation>
    <scope>NUCLEOTIDE SEQUENCE</scope>
</reference>
<dbReference type="EMBL" id="AP009086">
    <property type="protein sequence ID" value="BAI39816.1"/>
    <property type="molecule type" value="Genomic_DNA"/>
</dbReference>
<feature type="domain" description="DUF834" evidence="2">
    <location>
        <begin position="42"/>
        <end position="83"/>
    </location>
</feature>
<evidence type="ECO:0000313" key="4">
    <source>
        <dbReference type="EMBL" id="BAI39816.1"/>
    </source>
</evidence>
<accession>C8TF56</accession>
<protein>
    <submittedName>
        <fullName evidence="3">Uncharacterized protein K0098B12.4</fullName>
    </submittedName>
    <submittedName>
        <fullName evidence="4">Uncharacterized protein K0098G01.33</fullName>
    </submittedName>
</protein>